<feature type="domain" description="DUF155" evidence="2">
    <location>
        <begin position="50"/>
        <end position="219"/>
    </location>
</feature>
<organism evidence="3 4">
    <name type="scientific">Defluviicoccus vanus</name>
    <dbReference type="NCBI Taxonomy" id="111831"/>
    <lineage>
        <taxon>Bacteria</taxon>
        <taxon>Pseudomonadati</taxon>
        <taxon>Pseudomonadota</taxon>
        <taxon>Alphaproteobacteria</taxon>
        <taxon>Rhodospirillales</taxon>
        <taxon>Rhodospirillaceae</taxon>
        <taxon>Defluviicoccus</taxon>
    </lineage>
</organism>
<keyword evidence="4" id="KW-1185">Reference proteome</keyword>
<feature type="transmembrane region" description="Helical" evidence="1">
    <location>
        <begin position="39"/>
        <end position="62"/>
    </location>
</feature>
<proteinExistence type="predicted"/>
<dbReference type="Pfam" id="PF02582">
    <property type="entry name" value="DUF155"/>
    <property type="match status" value="1"/>
</dbReference>
<dbReference type="Proteomes" id="UP000516369">
    <property type="component" value="Chromosome"/>
</dbReference>
<dbReference type="RefSeq" id="WP_190260536.1">
    <property type="nucleotide sequence ID" value="NZ_CP053923.1"/>
</dbReference>
<keyword evidence="1" id="KW-0472">Membrane</keyword>
<evidence type="ECO:0000313" key="4">
    <source>
        <dbReference type="Proteomes" id="UP000516369"/>
    </source>
</evidence>
<evidence type="ECO:0000259" key="2">
    <source>
        <dbReference type="Pfam" id="PF02582"/>
    </source>
</evidence>
<keyword evidence="1" id="KW-1133">Transmembrane helix</keyword>
<gene>
    <name evidence="3" type="ORF">HQ394_12620</name>
</gene>
<dbReference type="InterPro" id="IPR051624">
    <property type="entry name" value="RMD1/Sad1-interacting"/>
</dbReference>
<evidence type="ECO:0000313" key="3">
    <source>
        <dbReference type="EMBL" id="QNT70025.1"/>
    </source>
</evidence>
<feature type="transmembrane region" description="Helical" evidence="1">
    <location>
        <begin position="246"/>
        <end position="264"/>
    </location>
</feature>
<dbReference type="AlphaFoldDB" id="A0A7H1N2T9"/>
<dbReference type="PANTHER" id="PTHR16255:SF1">
    <property type="entry name" value="REQUIRED FOR MEIOTIC NUCLEAR DIVISION PROTEIN 1 HOMOLOG"/>
    <property type="match status" value="1"/>
</dbReference>
<accession>A0A7H1N2T9</accession>
<dbReference type="PANTHER" id="PTHR16255">
    <property type="entry name" value="REQUIRED FOR MEIOTIC NUCLEAR DIVISION PROTEIN 1 HOMOLOG"/>
    <property type="match status" value="1"/>
</dbReference>
<dbReference type="InterPro" id="IPR003734">
    <property type="entry name" value="DUF155"/>
</dbReference>
<dbReference type="EMBL" id="CP053923">
    <property type="protein sequence ID" value="QNT70025.1"/>
    <property type="molecule type" value="Genomic_DNA"/>
</dbReference>
<sequence length="268" mass="30207">MLNDVDFSGWQRVRVHALLAGKRIDLKALSNDSRAAMPLAIRAGAAGIAVLFRYGVVVMFNLQQIEEAAFIKSLQAVVDEPLANPETEETAISVDAAAEERVGADGIVYLRLLSVPRLLLLADVLAKSVILAFDESRVAQVFERIEPVAESLQKTGGRRLPARQLLEHIGDVLITQHRMVGRVEVTEKPELLWDRPELDRLYRHLQKEYELPERHRALNHKLELISQTATTALALLDARRTLRLEWYVIGLIFIEIVLTLYQMAVGRH</sequence>
<evidence type="ECO:0000256" key="1">
    <source>
        <dbReference type="SAM" id="Phobius"/>
    </source>
</evidence>
<reference evidence="3 4" key="1">
    <citation type="submission" date="2020-05" db="EMBL/GenBank/DDBJ databases">
        <title>Complete closed genome sequence of Defluviicoccus vanus.</title>
        <authorList>
            <person name="Bessarab I."/>
            <person name="Arumugam K."/>
            <person name="Maszenan A.M."/>
            <person name="Seviour R.J."/>
            <person name="Williams R.B."/>
        </authorList>
    </citation>
    <scope>NUCLEOTIDE SEQUENCE [LARGE SCALE GENOMIC DNA]</scope>
    <source>
        <strain evidence="3 4">Ben 114</strain>
    </source>
</reference>
<protein>
    <submittedName>
        <fullName evidence="3">RMD1 family protein</fullName>
    </submittedName>
</protein>
<keyword evidence="1" id="KW-0812">Transmembrane</keyword>
<dbReference type="KEGG" id="dvn:HQ394_12620"/>
<name>A0A7H1N2T9_9PROT</name>